<dbReference type="PROSITE" id="PS00194">
    <property type="entry name" value="THIOREDOXIN_1"/>
    <property type="match status" value="1"/>
</dbReference>
<dbReference type="CDD" id="cd02947">
    <property type="entry name" value="TRX_family"/>
    <property type="match status" value="1"/>
</dbReference>
<evidence type="ECO:0000313" key="7">
    <source>
        <dbReference type="Proteomes" id="UP001596456"/>
    </source>
</evidence>
<evidence type="ECO:0000259" key="5">
    <source>
        <dbReference type="PROSITE" id="PS51352"/>
    </source>
</evidence>
<evidence type="ECO:0000256" key="1">
    <source>
        <dbReference type="ARBA" id="ARBA00022448"/>
    </source>
</evidence>
<dbReference type="Gene3D" id="3.40.30.10">
    <property type="entry name" value="Glutaredoxin"/>
    <property type="match status" value="1"/>
</dbReference>
<evidence type="ECO:0000256" key="3">
    <source>
        <dbReference type="ARBA" id="ARBA00023157"/>
    </source>
</evidence>
<dbReference type="EMBL" id="JBHTCM010000017">
    <property type="protein sequence ID" value="MFC7334542.1"/>
    <property type="molecule type" value="Genomic_DNA"/>
</dbReference>
<keyword evidence="4" id="KW-0676">Redox-active center</keyword>
<evidence type="ECO:0000256" key="4">
    <source>
        <dbReference type="ARBA" id="ARBA00023284"/>
    </source>
</evidence>
<dbReference type="PROSITE" id="PS51352">
    <property type="entry name" value="THIOREDOXIN_2"/>
    <property type="match status" value="1"/>
</dbReference>
<gene>
    <name evidence="6" type="primary">trxC</name>
    <name evidence="6" type="ORF">ACFQPS_15345</name>
</gene>
<dbReference type="InterPro" id="IPR049299">
    <property type="entry name" value="Thio2_N"/>
</dbReference>
<keyword evidence="7" id="KW-1185">Reference proteome</keyword>
<dbReference type="Proteomes" id="UP001596456">
    <property type="component" value="Unassembled WGS sequence"/>
</dbReference>
<dbReference type="InterPro" id="IPR017937">
    <property type="entry name" value="Thioredoxin_CS"/>
</dbReference>
<keyword evidence="1" id="KW-0813">Transport</keyword>
<dbReference type="Pfam" id="PF00085">
    <property type="entry name" value="Thioredoxin"/>
    <property type="match status" value="1"/>
</dbReference>
<keyword evidence="2" id="KW-0249">Electron transport</keyword>
<reference evidence="7" key="1">
    <citation type="journal article" date="2019" name="Int. J. Syst. Evol. Microbiol.">
        <title>The Global Catalogue of Microorganisms (GCM) 10K type strain sequencing project: providing services to taxonomists for standard genome sequencing and annotation.</title>
        <authorList>
            <consortium name="The Broad Institute Genomics Platform"/>
            <consortium name="The Broad Institute Genome Sequencing Center for Infectious Disease"/>
            <person name="Wu L."/>
            <person name="Ma J."/>
        </authorList>
    </citation>
    <scope>NUCLEOTIDE SEQUENCE [LARGE SCALE GENOMIC DNA]</scope>
    <source>
        <strain evidence="7">CGMCC 1.16275</strain>
    </source>
</reference>
<dbReference type="PRINTS" id="PR00421">
    <property type="entry name" value="THIOREDOXIN"/>
</dbReference>
<name>A0ABW2KX55_9PROT</name>
<dbReference type="InterPro" id="IPR013766">
    <property type="entry name" value="Thioredoxin_domain"/>
</dbReference>
<proteinExistence type="predicted"/>
<dbReference type="PANTHER" id="PTHR45663:SF11">
    <property type="entry name" value="GEO12009P1"/>
    <property type="match status" value="1"/>
</dbReference>
<sequence length="162" mass="17394">MSGDHPDPHPPRADRLHLVCPSCGTTNRLPRDRLDSGGRCGSCKAPLFQGRPVDLTTATLVHHLKVDDIPLLLDVWAPWCGPCRAMAPDFARAAAELEPHVRLGKLDSDAEPAAAQQLGVRSIPTLVLFHGGRELARTSGALPASHLVAWTRQELGRAGVTL</sequence>
<dbReference type="PANTHER" id="PTHR45663">
    <property type="entry name" value="GEO12009P1"/>
    <property type="match status" value="1"/>
</dbReference>
<protein>
    <submittedName>
        <fullName evidence="6">Thioredoxin TrxC</fullName>
    </submittedName>
</protein>
<dbReference type="InterPro" id="IPR036249">
    <property type="entry name" value="Thioredoxin-like_sf"/>
</dbReference>
<evidence type="ECO:0000313" key="6">
    <source>
        <dbReference type="EMBL" id="MFC7334542.1"/>
    </source>
</evidence>
<dbReference type="NCBIfam" id="NF008229">
    <property type="entry name" value="PRK10996.1"/>
    <property type="match status" value="1"/>
</dbReference>
<comment type="caution">
    <text evidence="6">The sequence shown here is derived from an EMBL/GenBank/DDBJ whole genome shotgun (WGS) entry which is preliminary data.</text>
</comment>
<accession>A0ABW2KX55</accession>
<feature type="domain" description="Thioredoxin" evidence="5">
    <location>
        <begin position="34"/>
        <end position="156"/>
    </location>
</feature>
<organism evidence="6 7">
    <name type="scientific">Rhodocista pekingensis</name>
    <dbReference type="NCBI Taxonomy" id="201185"/>
    <lineage>
        <taxon>Bacteria</taxon>
        <taxon>Pseudomonadati</taxon>
        <taxon>Pseudomonadota</taxon>
        <taxon>Alphaproteobacteria</taxon>
        <taxon>Rhodospirillales</taxon>
        <taxon>Azospirillaceae</taxon>
        <taxon>Rhodocista</taxon>
    </lineage>
</organism>
<dbReference type="Pfam" id="PF21352">
    <property type="entry name" value="Zn_ribbon_Thio2"/>
    <property type="match status" value="1"/>
</dbReference>
<keyword evidence="3" id="KW-1015">Disulfide bond</keyword>
<dbReference type="SUPFAM" id="SSF52833">
    <property type="entry name" value="Thioredoxin-like"/>
    <property type="match status" value="1"/>
</dbReference>
<dbReference type="Gene3D" id="2.30.30.380">
    <property type="entry name" value="Zn-finger domain of Sec23/24"/>
    <property type="match status" value="1"/>
</dbReference>
<evidence type="ECO:0000256" key="2">
    <source>
        <dbReference type="ARBA" id="ARBA00022982"/>
    </source>
</evidence>
<dbReference type="RefSeq" id="WP_377360096.1">
    <property type="nucleotide sequence ID" value="NZ_JBHTCM010000017.1"/>
</dbReference>